<keyword evidence="2" id="KW-0489">Methyltransferase</keyword>
<evidence type="ECO:0000259" key="4">
    <source>
        <dbReference type="SMART" id="SM00967"/>
    </source>
</evidence>
<dbReference type="SUPFAM" id="SSF55315">
    <property type="entry name" value="L30e-like"/>
    <property type="match status" value="1"/>
</dbReference>
<gene>
    <name evidence="5" type="ORF">UFOPK3775_00881</name>
</gene>
<proteinExistence type="inferred from homology"/>
<organism evidence="5">
    <name type="scientific">freshwater metagenome</name>
    <dbReference type="NCBI Taxonomy" id="449393"/>
    <lineage>
        <taxon>unclassified sequences</taxon>
        <taxon>metagenomes</taxon>
        <taxon>ecological metagenomes</taxon>
    </lineage>
</organism>
<dbReference type="InterPro" id="IPR029064">
    <property type="entry name" value="Ribosomal_eL30-like_sf"/>
</dbReference>
<reference evidence="5" key="1">
    <citation type="submission" date="2020-05" db="EMBL/GenBank/DDBJ databases">
        <authorList>
            <person name="Chiriac C."/>
            <person name="Salcher M."/>
            <person name="Ghai R."/>
            <person name="Kavagutti S V."/>
        </authorList>
    </citation>
    <scope>NUCLEOTIDE SEQUENCE</scope>
</reference>
<dbReference type="InterPro" id="IPR001537">
    <property type="entry name" value="SpoU_MeTrfase"/>
</dbReference>
<protein>
    <submittedName>
        <fullName evidence="5">Unannotated protein</fullName>
    </submittedName>
</protein>
<dbReference type="Pfam" id="PF00588">
    <property type="entry name" value="SpoU_methylase"/>
    <property type="match status" value="1"/>
</dbReference>
<sequence length="267" mass="28328">MIESLHSPHIARVKALIGSRGVKERRDAGLFVAEGLQSVREALTSDGAPLINKLYVTSEGELKLSEFDLNEIDVYEVTDSVMAEMSSTVTPQGILALCTVPRRDVSELSEISLKEASRVIYLHEIADPGNAGTILRTADAFGIDAIITSPGSVDMYSPKVVRSTAGSLWHIPLFEGLSFAQVQSALPLSEALILSSHAKRSILELPKKNSYISIFGNEARGVDISALGVADSSITSITIPMDGRAESLNLSAAASIAIFTLSSSVAG</sequence>
<feature type="domain" description="RNA 2-O ribose methyltransferase substrate binding" evidence="4">
    <location>
        <begin position="32"/>
        <end position="104"/>
    </location>
</feature>
<dbReference type="GO" id="GO:0006396">
    <property type="term" value="P:RNA processing"/>
    <property type="evidence" value="ECO:0007669"/>
    <property type="project" value="InterPro"/>
</dbReference>
<evidence type="ECO:0000256" key="2">
    <source>
        <dbReference type="ARBA" id="ARBA00022603"/>
    </source>
</evidence>
<dbReference type="GO" id="GO:0003723">
    <property type="term" value="F:RNA binding"/>
    <property type="evidence" value="ECO:0007669"/>
    <property type="project" value="InterPro"/>
</dbReference>
<comment type="similarity">
    <text evidence="1">Belongs to the class IV-like SAM-binding methyltransferase superfamily. RNA methyltransferase TrmH family.</text>
</comment>
<evidence type="ECO:0000313" key="5">
    <source>
        <dbReference type="EMBL" id="CAB4340599.1"/>
    </source>
</evidence>
<name>A0A6J5ZIG1_9ZZZZ</name>
<dbReference type="PANTHER" id="PTHR43191">
    <property type="entry name" value="RRNA METHYLTRANSFERASE 3"/>
    <property type="match status" value="1"/>
</dbReference>
<dbReference type="InterPro" id="IPR053888">
    <property type="entry name" value="MRM3-like_sub_bind"/>
</dbReference>
<dbReference type="InterPro" id="IPR051259">
    <property type="entry name" value="rRNA_Methyltransferase"/>
</dbReference>
<dbReference type="GO" id="GO:0005737">
    <property type="term" value="C:cytoplasm"/>
    <property type="evidence" value="ECO:0007669"/>
    <property type="project" value="UniProtKB-ARBA"/>
</dbReference>
<dbReference type="InterPro" id="IPR013123">
    <property type="entry name" value="SpoU_subst-bd"/>
</dbReference>
<dbReference type="GO" id="GO:0032259">
    <property type="term" value="P:methylation"/>
    <property type="evidence" value="ECO:0007669"/>
    <property type="project" value="UniProtKB-KW"/>
</dbReference>
<evidence type="ECO:0000256" key="3">
    <source>
        <dbReference type="ARBA" id="ARBA00022679"/>
    </source>
</evidence>
<dbReference type="CDD" id="cd18095">
    <property type="entry name" value="SpoU-like_rRNA-MTase"/>
    <property type="match status" value="1"/>
</dbReference>
<dbReference type="PANTHER" id="PTHR43191:SF2">
    <property type="entry name" value="RRNA METHYLTRANSFERASE 3, MITOCHONDRIAL"/>
    <property type="match status" value="1"/>
</dbReference>
<dbReference type="InterPro" id="IPR029028">
    <property type="entry name" value="Alpha/beta_knot_MTases"/>
</dbReference>
<dbReference type="SMART" id="SM00967">
    <property type="entry name" value="SpoU_sub_bind"/>
    <property type="match status" value="1"/>
</dbReference>
<dbReference type="EMBL" id="CAESAK010000118">
    <property type="protein sequence ID" value="CAB4340599.1"/>
    <property type="molecule type" value="Genomic_DNA"/>
</dbReference>
<evidence type="ECO:0000256" key="1">
    <source>
        <dbReference type="ARBA" id="ARBA00007228"/>
    </source>
</evidence>
<dbReference type="InterPro" id="IPR029026">
    <property type="entry name" value="tRNA_m1G_MTases_N"/>
</dbReference>
<dbReference type="Gene3D" id="3.30.1330.30">
    <property type="match status" value="1"/>
</dbReference>
<dbReference type="SUPFAM" id="SSF75217">
    <property type="entry name" value="alpha/beta knot"/>
    <property type="match status" value="1"/>
</dbReference>
<dbReference type="GO" id="GO:0008173">
    <property type="term" value="F:RNA methyltransferase activity"/>
    <property type="evidence" value="ECO:0007669"/>
    <property type="project" value="InterPro"/>
</dbReference>
<accession>A0A6J5ZIG1</accession>
<dbReference type="AlphaFoldDB" id="A0A6J5ZIG1"/>
<dbReference type="Gene3D" id="3.40.1280.10">
    <property type="match status" value="1"/>
</dbReference>
<keyword evidence="3" id="KW-0808">Transferase</keyword>
<dbReference type="Pfam" id="PF22435">
    <property type="entry name" value="MRM3-like_sub_bind"/>
    <property type="match status" value="1"/>
</dbReference>